<keyword evidence="3" id="KW-1185">Reference proteome</keyword>
<dbReference type="InterPro" id="IPR052925">
    <property type="entry name" value="Phage_Integrase-like_Recomb"/>
</dbReference>
<evidence type="ECO:0000313" key="3">
    <source>
        <dbReference type="Proteomes" id="UP000198211"/>
    </source>
</evidence>
<dbReference type="EMBL" id="NBNE01002864">
    <property type="protein sequence ID" value="OWZ09234.1"/>
    <property type="molecule type" value="Genomic_DNA"/>
</dbReference>
<reference evidence="3" key="1">
    <citation type="submission" date="2017-03" db="EMBL/GenBank/DDBJ databases">
        <title>Phytopthora megakarya and P. palmivora, two closely related causual agents of cacao black pod achieved similar genome size and gene model numbers by different mechanisms.</title>
        <authorList>
            <person name="Ali S."/>
            <person name="Shao J."/>
            <person name="Larry D.J."/>
            <person name="Kronmiller B."/>
            <person name="Shen D."/>
            <person name="Strem M.D."/>
            <person name="Melnick R.L."/>
            <person name="Guiltinan M.J."/>
            <person name="Tyler B.M."/>
            <person name="Meinhardt L.W."/>
            <person name="Bailey B.A."/>
        </authorList>
    </citation>
    <scope>NUCLEOTIDE SEQUENCE [LARGE SCALE GENOMIC DNA]</scope>
    <source>
        <strain evidence="3">zdho120</strain>
    </source>
</reference>
<gene>
    <name evidence="2" type="ORF">PHMEG_00018095</name>
</gene>
<name>A0A225VVN6_9STRA</name>
<dbReference type="SUPFAM" id="SSF56349">
    <property type="entry name" value="DNA breaking-rejoining enzymes"/>
    <property type="match status" value="1"/>
</dbReference>
<dbReference type="InterPro" id="IPR011010">
    <property type="entry name" value="DNA_brk_join_enz"/>
</dbReference>
<comment type="caution">
    <text evidence="2">The sequence shown here is derived from an EMBL/GenBank/DDBJ whole genome shotgun (WGS) entry which is preliminary data.</text>
</comment>
<dbReference type="OrthoDB" id="167975at2759"/>
<keyword evidence="1" id="KW-0233">DNA recombination</keyword>
<dbReference type="GO" id="GO:0015074">
    <property type="term" value="P:DNA integration"/>
    <property type="evidence" value="ECO:0007669"/>
    <property type="project" value="InterPro"/>
</dbReference>
<organism evidence="2 3">
    <name type="scientific">Phytophthora megakarya</name>
    <dbReference type="NCBI Taxonomy" id="4795"/>
    <lineage>
        <taxon>Eukaryota</taxon>
        <taxon>Sar</taxon>
        <taxon>Stramenopiles</taxon>
        <taxon>Oomycota</taxon>
        <taxon>Peronosporomycetes</taxon>
        <taxon>Peronosporales</taxon>
        <taxon>Peronosporaceae</taxon>
        <taxon>Phytophthora</taxon>
    </lineage>
</organism>
<dbReference type="GO" id="GO:0006310">
    <property type="term" value="P:DNA recombination"/>
    <property type="evidence" value="ECO:0007669"/>
    <property type="project" value="UniProtKB-KW"/>
</dbReference>
<dbReference type="AlphaFoldDB" id="A0A225VVN6"/>
<dbReference type="PANTHER" id="PTHR34605">
    <property type="entry name" value="PHAGE_INTEGRASE DOMAIN-CONTAINING PROTEIN"/>
    <property type="match status" value="1"/>
</dbReference>
<protein>
    <submittedName>
        <fullName evidence="2">Uncharacterized protein</fullName>
    </submittedName>
</protein>
<dbReference type="GO" id="GO:0003677">
    <property type="term" value="F:DNA binding"/>
    <property type="evidence" value="ECO:0007669"/>
    <property type="project" value="InterPro"/>
</dbReference>
<proteinExistence type="predicted"/>
<dbReference type="InterPro" id="IPR013762">
    <property type="entry name" value="Integrase-like_cat_sf"/>
</dbReference>
<sequence length="612" mass="69408">MLQNRQTILPASSFGIGLNSVVQFYLTFDGFFTFFDTVTCPNFRCVCLVHYQILIFTFIWTHLTLDLPFDDDGLDLIRKNTFSINVREHLCIALTVWTWGQPWPHHQSSLVPHIAAGVTTRQLYRGVTSSQVHVPKHRTSIEQLVLKKQFLTSECRRHIYQGQRIVWLTRHLELGQNPTPQYGPTFLLIGHRFRYPEHEEKSTKHSPPTLSRLIGHVVGRQIYQHMETMDSMYSPWLFNDRTGHLYQLALFAVFCWKYGFGRSNQGNSASTILSKISHLSWHHQFSLGFSVGLSPGHKLALLGMQRHDRPSSKKHPVTIRIMRALHSSLHFNQIQDRVIWGAAVLGFFYLLRRSEYLARGQKSQPYAITRADVAILNNFDKPCSTLAQASKVTVQFRGSKNDQFGEGTARTLARSGSAWICPVEAAWFLVKHHETIGTYPTPCCAKSPKITNSNSLDEDPARFGSHSFRSGGATAPFNAGVDSLAVKKFGRWRSDAVEIYTTIKSDINTLLAQKMVGNPAWRRTSMGNLATPLCEAPLIKLTLSQFPIIDLQKTAKTCGFCGHGSHQMDDCWFKHPEKPPKPSNFNKQIFAMLEKMVMGDNQTHNGSDHLNE</sequence>
<dbReference type="Gene3D" id="1.10.443.10">
    <property type="entry name" value="Intergrase catalytic core"/>
    <property type="match status" value="1"/>
</dbReference>
<dbReference type="PANTHER" id="PTHR34605:SF3">
    <property type="entry name" value="P CELL-TYPE AGGLUTINATION PROTEIN MAP4-LIKE-RELATED"/>
    <property type="match status" value="1"/>
</dbReference>
<evidence type="ECO:0000256" key="1">
    <source>
        <dbReference type="ARBA" id="ARBA00023172"/>
    </source>
</evidence>
<dbReference type="Proteomes" id="UP000198211">
    <property type="component" value="Unassembled WGS sequence"/>
</dbReference>
<accession>A0A225VVN6</accession>
<evidence type="ECO:0000313" key="2">
    <source>
        <dbReference type="EMBL" id="OWZ09234.1"/>
    </source>
</evidence>